<organism evidence="2 3">
    <name type="scientific">Mariprofundus micogutta</name>
    <dbReference type="NCBI Taxonomy" id="1921010"/>
    <lineage>
        <taxon>Bacteria</taxon>
        <taxon>Pseudomonadati</taxon>
        <taxon>Pseudomonadota</taxon>
        <taxon>Candidatius Mariprofundia</taxon>
        <taxon>Mariprofundales</taxon>
        <taxon>Mariprofundaceae</taxon>
        <taxon>Mariprofundus</taxon>
    </lineage>
</organism>
<dbReference type="Proteomes" id="UP000231632">
    <property type="component" value="Unassembled WGS sequence"/>
</dbReference>
<feature type="domain" description="Thioredoxin" evidence="1">
    <location>
        <begin position="18"/>
        <end position="135"/>
    </location>
</feature>
<dbReference type="InterPro" id="IPR013766">
    <property type="entry name" value="Thioredoxin_domain"/>
</dbReference>
<dbReference type="GO" id="GO:0005829">
    <property type="term" value="C:cytosol"/>
    <property type="evidence" value="ECO:0007669"/>
    <property type="project" value="TreeGrafter"/>
</dbReference>
<evidence type="ECO:0000313" key="3">
    <source>
        <dbReference type="Proteomes" id="UP000231632"/>
    </source>
</evidence>
<evidence type="ECO:0000313" key="2">
    <source>
        <dbReference type="EMBL" id="GAV20135.1"/>
    </source>
</evidence>
<dbReference type="PANTHER" id="PTHR45663">
    <property type="entry name" value="GEO12009P1"/>
    <property type="match status" value="1"/>
</dbReference>
<evidence type="ECO:0000259" key="1">
    <source>
        <dbReference type="PROSITE" id="PS51352"/>
    </source>
</evidence>
<dbReference type="EMBL" id="BDFD01000007">
    <property type="protein sequence ID" value="GAV20135.1"/>
    <property type="molecule type" value="Genomic_DNA"/>
</dbReference>
<name>A0A1L8CMK4_9PROT</name>
<gene>
    <name evidence="2" type="ORF">MMIC_P1097</name>
</gene>
<proteinExistence type="predicted"/>
<dbReference type="Gene3D" id="3.40.30.10">
    <property type="entry name" value="Glutaredoxin"/>
    <property type="match status" value="1"/>
</dbReference>
<dbReference type="GO" id="GO:0045454">
    <property type="term" value="P:cell redox homeostasis"/>
    <property type="evidence" value="ECO:0007669"/>
    <property type="project" value="TreeGrafter"/>
</dbReference>
<protein>
    <submittedName>
        <fullName evidence="2">Thioredoxin</fullName>
    </submittedName>
</protein>
<dbReference type="PANTHER" id="PTHR45663:SF11">
    <property type="entry name" value="GEO12009P1"/>
    <property type="match status" value="1"/>
</dbReference>
<dbReference type="PROSITE" id="PS51352">
    <property type="entry name" value="THIOREDOXIN_2"/>
    <property type="match status" value="1"/>
</dbReference>
<dbReference type="Pfam" id="PF00085">
    <property type="entry name" value="Thioredoxin"/>
    <property type="match status" value="1"/>
</dbReference>
<dbReference type="SUPFAM" id="SSF52833">
    <property type="entry name" value="Thioredoxin-like"/>
    <property type="match status" value="1"/>
</dbReference>
<dbReference type="STRING" id="1921010.MMIC_P1097"/>
<sequence>MRTSRTILSSGSTVVRIVGAGFILLMFLHSAFAGAEEPLPVLPAKGQVTMIDLGAHTCIPCKMMAPVLSKLKQDYAGRAVIAFIDVQEQKGQASKYGVRAIPTQIFYNPDGKEVFRHSGFMAEEDIVKQLTDMGVGPPAVE</sequence>
<keyword evidence="3" id="KW-1185">Reference proteome</keyword>
<dbReference type="InterPro" id="IPR036249">
    <property type="entry name" value="Thioredoxin-like_sf"/>
</dbReference>
<accession>A0A1L8CMK4</accession>
<dbReference type="GO" id="GO:0015035">
    <property type="term" value="F:protein-disulfide reductase activity"/>
    <property type="evidence" value="ECO:0007669"/>
    <property type="project" value="TreeGrafter"/>
</dbReference>
<comment type="caution">
    <text evidence="2">The sequence shown here is derived from an EMBL/GenBank/DDBJ whole genome shotgun (WGS) entry which is preliminary data.</text>
</comment>
<reference evidence="2 3" key="1">
    <citation type="journal article" date="2017" name="Arch. Microbiol.">
        <title>Mariprofundus micogutta sp. nov., a novel iron-oxidizing zetaproteobacterium isolated from a deep-sea hydrothermal field at the Bayonnaise knoll of the Izu-Ogasawara arc, and a description of Mariprofundales ord. nov. and Zetaproteobacteria classis nov.</title>
        <authorList>
            <person name="Makita H."/>
            <person name="Tanaka E."/>
            <person name="Mitsunobu S."/>
            <person name="Miyazaki M."/>
            <person name="Nunoura T."/>
            <person name="Uematsu K."/>
            <person name="Takaki Y."/>
            <person name="Nishi S."/>
            <person name="Shimamura S."/>
            <person name="Takai K."/>
        </authorList>
    </citation>
    <scope>NUCLEOTIDE SEQUENCE [LARGE SCALE GENOMIC DNA]</scope>
    <source>
        <strain evidence="2 3">ET2</strain>
    </source>
</reference>
<dbReference type="CDD" id="cd02947">
    <property type="entry name" value="TRX_family"/>
    <property type="match status" value="1"/>
</dbReference>
<dbReference type="AlphaFoldDB" id="A0A1L8CMK4"/>